<dbReference type="GeneID" id="106180765"/>
<evidence type="ECO:0000256" key="7">
    <source>
        <dbReference type="ARBA" id="ARBA00022782"/>
    </source>
</evidence>
<dbReference type="RefSeq" id="XP_013420328.1">
    <property type="nucleotide sequence ID" value="XM_013564874.1"/>
</dbReference>
<feature type="region of interest" description="Disordered" evidence="12">
    <location>
        <begin position="657"/>
        <end position="688"/>
    </location>
</feature>
<dbReference type="AlphaFoldDB" id="A0A1S3KCG9"/>
<evidence type="ECO:0000256" key="6">
    <source>
        <dbReference type="ARBA" id="ARBA00022490"/>
    </source>
</evidence>
<evidence type="ECO:0000256" key="5">
    <source>
        <dbReference type="ARBA" id="ARBA00022473"/>
    </source>
</evidence>
<accession>A0A1S3KCG9</accession>
<dbReference type="InterPro" id="IPR009800">
    <property type="entry name" value="HCR"/>
</dbReference>
<dbReference type="STRING" id="7574.A0A1S3KCG9"/>
<dbReference type="GO" id="GO:0005814">
    <property type="term" value="C:centriole"/>
    <property type="evidence" value="ECO:0007669"/>
    <property type="project" value="TreeGrafter"/>
</dbReference>
<feature type="compositionally biased region" description="Basic and acidic residues" evidence="12">
    <location>
        <begin position="671"/>
        <end position="688"/>
    </location>
</feature>
<organism evidence="13 14">
    <name type="scientific">Lingula anatina</name>
    <name type="common">Brachiopod</name>
    <name type="synonym">Lingula unguis</name>
    <dbReference type="NCBI Taxonomy" id="7574"/>
    <lineage>
        <taxon>Eukaryota</taxon>
        <taxon>Metazoa</taxon>
        <taxon>Spiralia</taxon>
        <taxon>Lophotrochozoa</taxon>
        <taxon>Brachiopoda</taxon>
        <taxon>Linguliformea</taxon>
        <taxon>Lingulata</taxon>
        <taxon>Lingulida</taxon>
        <taxon>Linguloidea</taxon>
        <taxon>Lingulidae</taxon>
        <taxon>Lingula</taxon>
    </lineage>
</organism>
<dbReference type="Pfam" id="PF07111">
    <property type="entry name" value="HCR"/>
    <property type="match status" value="1"/>
</dbReference>
<dbReference type="OMA" id="LTCWREK"/>
<feature type="coiled-coil region" evidence="11">
    <location>
        <begin position="374"/>
        <end position="457"/>
    </location>
</feature>
<feature type="coiled-coil region" evidence="11">
    <location>
        <begin position="129"/>
        <end position="337"/>
    </location>
</feature>
<protein>
    <recommendedName>
        <fullName evidence="4">Coiled-coil alpha-helical rod protein 1</fullName>
    </recommendedName>
    <alternativeName>
        <fullName evidence="10">Alpha-helical coiled-coil rod protein</fullName>
    </alternativeName>
</protein>
<comment type="subcellular location">
    <subcellularLocation>
        <location evidence="3">Cytoplasm</location>
    </subcellularLocation>
    <subcellularLocation>
        <location evidence="2">Nucleus</location>
    </subcellularLocation>
</comment>
<keyword evidence="7" id="KW-0221">Differentiation</keyword>
<feature type="region of interest" description="Disordered" evidence="12">
    <location>
        <begin position="726"/>
        <end position="770"/>
    </location>
</feature>
<name>A0A1S3KCG9_LINAN</name>
<comment type="function">
    <text evidence="1">May be a regulator of keratinocyte proliferation or differentiation.</text>
</comment>
<dbReference type="OrthoDB" id="193258at2759"/>
<evidence type="ECO:0000256" key="4">
    <source>
        <dbReference type="ARBA" id="ARBA00016468"/>
    </source>
</evidence>
<evidence type="ECO:0000256" key="3">
    <source>
        <dbReference type="ARBA" id="ARBA00004496"/>
    </source>
</evidence>
<dbReference type="PANTHER" id="PTHR46822:SF1">
    <property type="entry name" value="COILED-COIL ALPHA-HELICAL ROD PROTEIN 1"/>
    <property type="match status" value="1"/>
</dbReference>
<dbReference type="PANTHER" id="PTHR46822">
    <property type="entry name" value="COILED-COIL ALPHA-HELICAL ROD PROTEIN 1"/>
    <property type="match status" value="1"/>
</dbReference>
<keyword evidence="13" id="KW-1185">Reference proteome</keyword>
<reference evidence="14" key="1">
    <citation type="submission" date="2025-08" db="UniProtKB">
        <authorList>
            <consortium name="RefSeq"/>
        </authorList>
    </citation>
    <scope>IDENTIFICATION</scope>
    <source>
        <tissue evidence="14">Gonads</tissue>
    </source>
</reference>
<dbReference type="GO" id="GO:0005634">
    <property type="term" value="C:nucleus"/>
    <property type="evidence" value="ECO:0007669"/>
    <property type="project" value="UniProtKB-SubCell"/>
</dbReference>
<dbReference type="InParanoid" id="A0A1S3KCG9"/>
<dbReference type="KEGG" id="lak:106180765"/>
<feature type="region of interest" description="Disordered" evidence="12">
    <location>
        <begin position="35"/>
        <end position="65"/>
    </location>
</feature>
<evidence type="ECO:0000256" key="9">
    <source>
        <dbReference type="ARBA" id="ARBA00023242"/>
    </source>
</evidence>
<dbReference type="Proteomes" id="UP000085678">
    <property type="component" value="Unplaced"/>
</dbReference>
<evidence type="ECO:0000256" key="8">
    <source>
        <dbReference type="ARBA" id="ARBA00023054"/>
    </source>
</evidence>
<evidence type="ECO:0000256" key="11">
    <source>
        <dbReference type="SAM" id="Coils"/>
    </source>
</evidence>
<evidence type="ECO:0000256" key="10">
    <source>
        <dbReference type="ARBA" id="ARBA00031932"/>
    </source>
</evidence>
<dbReference type="GO" id="GO:0030154">
    <property type="term" value="P:cell differentiation"/>
    <property type="evidence" value="ECO:0007669"/>
    <property type="project" value="UniProtKB-KW"/>
</dbReference>
<feature type="compositionally biased region" description="Polar residues" evidence="12">
    <location>
        <begin position="731"/>
        <end position="743"/>
    </location>
</feature>
<evidence type="ECO:0000256" key="1">
    <source>
        <dbReference type="ARBA" id="ARBA00003936"/>
    </source>
</evidence>
<sequence>MFREHLLTPEYFFKSRYGGGMASAKSKETLLPPSAFQRPAASKPTVIPSAIGKHKDLQVGDEEKEEKRYPWRELNRLSDEISDLRAENRRLRDKKPAAIIPTSEEIKARVDVHHSPSERSDRRHFDDIISRQATEVAELKLQLSKAKADHNQNVLRLEGQIASSDIKHEQVLARLQEKLGQEEERFKNEIDILNSNHQQELSRLVVQVSELKGQLQHQQETRQTKQEQLENEMRRLLQEKQEQEETTKRDLDEKEAQLFEQSKEIQKLQSYIKQTQEYAQSTEAWRIDKQTMERKLAEVQSVKEGLESTLQLLHIRLNSLNEILSIQEKELSKTKGEEISEKKKGANLLTRWREKVFALLVQQKSADIVRKKDEQNWNAKVSAIEQQLQQALSKNQMLVHSISDKEAQLEIERNNLKTTQNALTKAQELALSLDERLQQDRDKVEILQQLAQCVQEKMTDMDQMQSGILGTLKSYGQRISFASGRVEMLQGQFARKEAFLRMQMSEETEAMKQKTVPEKPPPVDETSGSYGQLCQELERVTRERDSLATQIRKDSELIDQKVGDVRHKYEGEIEGLRDRIKLLETSVEDRNQKCHRLSEQLEEAHSGLEEAREAVNKLKTDLARQQLEAEKALKDKQTKDEQQFIEQFTEMERKLNDARREHTKAVVSLRQQERQMSRERQRAADQVKGLEDHYKVQLDKLHHQLKTAERDKNLLMATLRQEGLLSKVKTQRASPVNYESDSSTTDDKENIEPRPNTAQSQRVSEPLRSVIDDIKALTEVASDSEDS</sequence>
<dbReference type="GO" id="GO:0006611">
    <property type="term" value="P:protein export from nucleus"/>
    <property type="evidence" value="ECO:0007669"/>
    <property type="project" value="TreeGrafter"/>
</dbReference>
<keyword evidence="8 11" id="KW-0175">Coiled coil</keyword>
<keyword evidence="6" id="KW-0963">Cytoplasm</keyword>
<keyword evidence="5" id="KW-0217">Developmental protein</keyword>
<evidence type="ECO:0000313" key="13">
    <source>
        <dbReference type="Proteomes" id="UP000085678"/>
    </source>
</evidence>
<evidence type="ECO:0000256" key="12">
    <source>
        <dbReference type="SAM" id="MobiDB-lite"/>
    </source>
</evidence>
<proteinExistence type="predicted"/>
<keyword evidence="9" id="KW-0539">Nucleus</keyword>
<evidence type="ECO:0000256" key="2">
    <source>
        <dbReference type="ARBA" id="ARBA00004123"/>
    </source>
</evidence>
<evidence type="ECO:0000313" key="14">
    <source>
        <dbReference type="RefSeq" id="XP_013420328.1"/>
    </source>
</evidence>
<dbReference type="GO" id="GO:0005737">
    <property type="term" value="C:cytoplasm"/>
    <property type="evidence" value="ECO:0007669"/>
    <property type="project" value="UniProtKB-SubCell"/>
</dbReference>
<gene>
    <name evidence="14" type="primary">LOC106180765</name>
</gene>